<dbReference type="Proteomes" id="UP000008221">
    <property type="component" value="Chromosome"/>
</dbReference>
<dbReference type="AlphaFoldDB" id="A0LUB5"/>
<dbReference type="OrthoDB" id="3215237at2"/>
<dbReference type="KEGG" id="ace:Acel_1253"/>
<feature type="compositionally biased region" description="Basic residues" evidence="1">
    <location>
        <begin position="304"/>
        <end position="313"/>
    </location>
</feature>
<feature type="region of interest" description="Disordered" evidence="1">
    <location>
        <begin position="297"/>
        <end position="350"/>
    </location>
</feature>
<dbReference type="HOGENOM" id="CLU_026634_3_1_11"/>
<dbReference type="eggNOG" id="COG0457">
    <property type="taxonomic scope" value="Bacteria"/>
</dbReference>
<dbReference type="EMBL" id="CP000481">
    <property type="protein sequence ID" value="ABK53025.1"/>
    <property type="molecule type" value="Genomic_DNA"/>
</dbReference>
<evidence type="ECO:0000256" key="1">
    <source>
        <dbReference type="SAM" id="MobiDB-lite"/>
    </source>
</evidence>
<dbReference type="Gene3D" id="1.25.40.10">
    <property type="entry name" value="Tetratricopeptide repeat domain"/>
    <property type="match status" value="1"/>
</dbReference>
<dbReference type="InParanoid" id="A0LUB5"/>
<dbReference type="SUPFAM" id="SSF48452">
    <property type="entry name" value="TPR-like"/>
    <property type="match status" value="1"/>
</dbReference>
<dbReference type="STRING" id="351607.Acel_1253"/>
<proteinExistence type="predicted"/>
<dbReference type="InterPro" id="IPR011990">
    <property type="entry name" value="TPR-like_helical_dom_sf"/>
</dbReference>
<evidence type="ECO:0000313" key="3">
    <source>
        <dbReference type="Proteomes" id="UP000008221"/>
    </source>
</evidence>
<keyword evidence="3" id="KW-1185">Reference proteome</keyword>
<accession>A0LUB5</accession>
<sequence>MRTAPDWVNRRTTGAPAASSTADKKRRTDSSTAPVDAIQSRQRTAKDTNIRPSGGKDTGTEELRRLAPDVRAELRGLPPVTVAKVAHHLVAAGTLLDEDPEAAYQHAREARRLAPRIPAVREALGICAYKTGRYGEALAEFRTHRRLTGVVDYLPVMADCERGLGRPERAIEIAQDPAVAALSPGMAVELRIVLAGARLDLGQPDAALLALRGADLDPSRRDPWSARLFYAYAQALAQAGRATEAREWFAAAAAADTEGETDAAERIGSSSAATVIADSPAADDVVVYDTLEDAAASHGAAARVSRRSSRSRPGRQGEMPPGENRQPRNDRTATQQRNRTRTPAGDRPSR</sequence>
<protein>
    <submittedName>
        <fullName evidence="2">Tetratricopeptide TPR_4</fullName>
    </submittedName>
</protein>
<gene>
    <name evidence="2" type="ordered locus">Acel_1253</name>
</gene>
<dbReference type="RefSeq" id="WP_011720088.1">
    <property type="nucleotide sequence ID" value="NC_008578.1"/>
</dbReference>
<reference evidence="2 3" key="1">
    <citation type="journal article" date="2009" name="Genome Res.">
        <title>Complete genome of the cellulolytic thermophile Acidothermus cellulolyticus 11B provides insights into its ecophysiological and evolutionary adaptations.</title>
        <authorList>
            <person name="Barabote R.D."/>
            <person name="Xie G."/>
            <person name="Leu D.H."/>
            <person name="Normand P."/>
            <person name="Necsulea A."/>
            <person name="Daubin V."/>
            <person name="Medigue C."/>
            <person name="Adney W.S."/>
            <person name="Xu X.C."/>
            <person name="Lapidus A."/>
            <person name="Parales R.E."/>
            <person name="Detter C."/>
            <person name="Pujic P."/>
            <person name="Bruce D."/>
            <person name="Lavire C."/>
            <person name="Challacombe J.F."/>
            <person name="Brettin T.S."/>
            <person name="Berry A.M."/>
        </authorList>
    </citation>
    <scope>NUCLEOTIDE SEQUENCE [LARGE SCALE GENOMIC DNA]</scope>
    <source>
        <strain evidence="3">ATCC 43068 / DSM 8971 / 11B</strain>
    </source>
</reference>
<name>A0LUB5_ACIC1</name>
<evidence type="ECO:0000313" key="2">
    <source>
        <dbReference type="EMBL" id="ABK53025.1"/>
    </source>
</evidence>
<organism evidence="2 3">
    <name type="scientific">Acidothermus cellulolyticus (strain ATCC 43068 / DSM 8971 / 11B)</name>
    <dbReference type="NCBI Taxonomy" id="351607"/>
    <lineage>
        <taxon>Bacteria</taxon>
        <taxon>Bacillati</taxon>
        <taxon>Actinomycetota</taxon>
        <taxon>Actinomycetes</taxon>
        <taxon>Acidothermales</taxon>
        <taxon>Acidothermaceae</taxon>
        <taxon>Acidothermus</taxon>
    </lineage>
</organism>
<feature type="region of interest" description="Disordered" evidence="1">
    <location>
        <begin position="1"/>
        <end position="62"/>
    </location>
</feature>